<dbReference type="AlphaFoldDB" id="A0A5A8D7T4"/>
<proteinExistence type="predicted"/>
<keyword evidence="1" id="KW-0040">ANK repeat</keyword>
<protein>
    <submittedName>
        <fullName evidence="2">Uncharacterized protein</fullName>
    </submittedName>
</protein>
<dbReference type="InterPro" id="IPR002110">
    <property type="entry name" value="Ankyrin_rpt"/>
</dbReference>
<dbReference type="EMBL" id="VLTM01000037">
    <property type="protein sequence ID" value="KAA0161305.1"/>
    <property type="molecule type" value="Genomic_DNA"/>
</dbReference>
<name>A0A5A8D7T4_CAFRO</name>
<gene>
    <name evidence="2" type="ORF">FNF31_03919</name>
</gene>
<organism evidence="2 3">
    <name type="scientific">Cafeteria roenbergensis</name>
    <name type="common">Marine flagellate</name>
    <dbReference type="NCBI Taxonomy" id="33653"/>
    <lineage>
        <taxon>Eukaryota</taxon>
        <taxon>Sar</taxon>
        <taxon>Stramenopiles</taxon>
        <taxon>Bigyra</taxon>
        <taxon>Opalozoa</taxon>
        <taxon>Bicosoecida</taxon>
        <taxon>Cafeteriaceae</taxon>
        <taxon>Cafeteria</taxon>
    </lineage>
</organism>
<dbReference type="SMART" id="SM00248">
    <property type="entry name" value="ANK"/>
    <property type="match status" value="2"/>
</dbReference>
<dbReference type="PANTHER" id="PTHR22677:SF4">
    <property type="entry name" value="USHER SYNDROME TYPE-1G PROTEIN-LIKE PROTEIN"/>
    <property type="match status" value="1"/>
</dbReference>
<dbReference type="SUPFAM" id="SSF48403">
    <property type="entry name" value="Ankyrin repeat"/>
    <property type="match status" value="1"/>
</dbReference>
<reference evidence="2 3" key="1">
    <citation type="submission" date="2019-07" db="EMBL/GenBank/DDBJ databases">
        <title>Genomes of Cafeteria roenbergensis.</title>
        <authorList>
            <person name="Fischer M.G."/>
            <person name="Hackl T."/>
            <person name="Roman M."/>
        </authorList>
    </citation>
    <scope>NUCLEOTIDE SEQUENCE [LARGE SCALE GENOMIC DNA]</scope>
    <source>
        <strain evidence="2 3">Cflag</strain>
    </source>
</reference>
<dbReference type="PROSITE" id="PS50297">
    <property type="entry name" value="ANK_REP_REGION"/>
    <property type="match status" value="2"/>
</dbReference>
<dbReference type="PROSITE" id="PS50088">
    <property type="entry name" value="ANK_REPEAT"/>
    <property type="match status" value="2"/>
</dbReference>
<dbReference type="InterPro" id="IPR039323">
    <property type="entry name" value="ANKRD_45/46/60"/>
</dbReference>
<dbReference type="PANTHER" id="PTHR22677">
    <property type="entry name" value="ANKYRIN REPEAT DOMAIN-CONTAINING PROTEIN 60"/>
    <property type="match status" value="1"/>
</dbReference>
<dbReference type="InterPro" id="IPR036770">
    <property type="entry name" value="Ankyrin_rpt-contain_sf"/>
</dbReference>
<evidence type="ECO:0000256" key="1">
    <source>
        <dbReference type="PROSITE-ProRule" id="PRU00023"/>
    </source>
</evidence>
<dbReference type="Pfam" id="PF12796">
    <property type="entry name" value="Ank_2"/>
    <property type="match status" value="1"/>
</dbReference>
<evidence type="ECO:0000313" key="2">
    <source>
        <dbReference type="EMBL" id="KAA0161305.1"/>
    </source>
</evidence>
<dbReference type="Proteomes" id="UP000325113">
    <property type="component" value="Unassembled WGS sequence"/>
</dbReference>
<feature type="repeat" description="ANK" evidence="1">
    <location>
        <begin position="39"/>
        <end position="71"/>
    </location>
</feature>
<feature type="repeat" description="ANK" evidence="1">
    <location>
        <begin position="6"/>
        <end position="38"/>
    </location>
</feature>
<comment type="caution">
    <text evidence="2">The sequence shown here is derived from an EMBL/GenBank/DDBJ whole genome shotgun (WGS) entry which is preliminary data.</text>
</comment>
<sequence>MRRTQEDVTALVMAAQYGNSDAVRVLIERGADVETRSEEGKTPVMWAAASESLDVLIQLLQHGADADATDKEGQTAEMQCEHPGCLDALRNAERMQRWHRRRPLLVWRR</sequence>
<dbReference type="Gene3D" id="1.25.40.20">
    <property type="entry name" value="Ankyrin repeat-containing domain"/>
    <property type="match status" value="1"/>
</dbReference>
<evidence type="ECO:0000313" key="3">
    <source>
        <dbReference type="Proteomes" id="UP000325113"/>
    </source>
</evidence>
<accession>A0A5A8D7T4</accession>